<dbReference type="InterPro" id="IPR025720">
    <property type="entry name" value="RibU"/>
</dbReference>
<feature type="transmembrane region" description="Helical" evidence="9">
    <location>
        <begin position="12"/>
        <end position="35"/>
    </location>
</feature>
<keyword evidence="3 8" id="KW-0813">Transport</keyword>
<feature type="transmembrane region" description="Helical" evidence="9">
    <location>
        <begin position="106"/>
        <end position="127"/>
    </location>
</feature>
<comment type="subcellular location">
    <subcellularLocation>
        <location evidence="1">Cell membrane</location>
        <topology evidence="1">Multi-pass membrane protein</topology>
    </subcellularLocation>
</comment>
<keyword evidence="6 9" id="KW-1133">Transmembrane helix</keyword>
<dbReference type="PANTHER" id="PTHR38438:SF1">
    <property type="entry name" value="RIBOFLAVIN TRANSPORTER RIBU"/>
    <property type="match status" value="1"/>
</dbReference>
<dbReference type="STRING" id="381764.Fnod_0435"/>
<evidence type="ECO:0000313" key="10">
    <source>
        <dbReference type="EMBL" id="ABS60300.1"/>
    </source>
</evidence>
<dbReference type="eggNOG" id="COG3601">
    <property type="taxonomic scope" value="Bacteria"/>
</dbReference>
<comment type="similarity">
    <text evidence="2 8">Belongs to the prokaryotic riboflavin transporter (P-RFT) (TC 2.A.87) family.</text>
</comment>
<evidence type="ECO:0000313" key="11">
    <source>
        <dbReference type="Proteomes" id="UP000002415"/>
    </source>
</evidence>
<sequence>MKKTTTKIATIGIMSALATGLMFLEFPIFPAVGFLKYDPSDVLAILAGFIFGPVDGVIILLIKNLLFYLLKSGDIVGIAMNFAAGVSYLLPTVLIYRWRKNRVVEIIGYIVGVIVVSGVMVLLNMIVVPKYWKISFEETLKFLPWIAGFNAIKFSIDSLINGLIRKRIEKIFES</sequence>
<evidence type="ECO:0000256" key="5">
    <source>
        <dbReference type="ARBA" id="ARBA00022692"/>
    </source>
</evidence>
<reference evidence="10 11" key="1">
    <citation type="submission" date="2007-07" db="EMBL/GenBank/DDBJ databases">
        <title>Complete sequence of Fervidobacterium nodosum Rt17-B1.</title>
        <authorList>
            <consortium name="US DOE Joint Genome Institute"/>
            <person name="Copeland A."/>
            <person name="Lucas S."/>
            <person name="Lapidus A."/>
            <person name="Barry K."/>
            <person name="Glavina del Rio T."/>
            <person name="Dalin E."/>
            <person name="Tice H."/>
            <person name="Pitluck S."/>
            <person name="Saunders E."/>
            <person name="Brettin T."/>
            <person name="Bruce D."/>
            <person name="Detter J.C."/>
            <person name="Han C."/>
            <person name="Schmutz J."/>
            <person name="Larimer F."/>
            <person name="Land M."/>
            <person name="Hauser L."/>
            <person name="Kyrpides N."/>
            <person name="Mikhailova N."/>
            <person name="Nelson K."/>
            <person name="Gogarten J.P."/>
            <person name="Noll K."/>
            <person name="Richardson P."/>
        </authorList>
    </citation>
    <scope>NUCLEOTIDE SEQUENCE [LARGE SCALE GENOMIC DNA]</scope>
    <source>
        <strain evidence="11">ATCC 35602 / DSM 5306 / Rt17-B1</strain>
    </source>
</reference>
<dbReference type="GO" id="GO:0005886">
    <property type="term" value="C:plasma membrane"/>
    <property type="evidence" value="ECO:0007669"/>
    <property type="project" value="UniProtKB-SubCell"/>
</dbReference>
<evidence type="ECO:0000256" key="9">
    <source>
        <dbReference type="SAM" id="Phobius"/>
    </source>
</evidence>
<reference evidence="10 11" key="2">
    <citation type="journal article" date="2009" name="Proc. Natl. Acad. Sci. U.S.A.">
        <title>On the chimeric nature, thermophilic origin, and phylogenetic placement of the Thermotogales.</title>
        <authorList>
            <person name="Zhaxybayeva O."/>
            <person name="Swithers K.S."/>
            <person name="Lapierre P."/>
            <person name="Fournier G.P."/>
            <person name="Bickhart D.M."/>
            <person name="DeBoy R.T."/>
            <person name="Nelson K.E."/>
            <person name="Nesbo C.L."/>
            <person name="Doolittle W.F."/>
            <person name="Gogarten J.P."/>
            <person name="Noll K.M."/>
        </authorList>
    </citation>
    <scope>NUCLEOTIDE SEQUENCE [LARGE SCALE GENOMIC DNA]</scope>
    <source>
        <strain evidence="11">ATCC 35602 / DSM 5306 / Rt17-B1</strain>
    </source>
</reference>
<dbReference type="InterPro" id="IPR024529">
    <property type="entry name" value="ECF_trnsprt_substrate-spec"/>
</dbReference>
<dbReference type="AlphaFoldDB" id="A7HK67"/>
<comment type="function">
    <text evidence="8">Probably a riboflavin-binding protein that interacts with the energy-coupling factor (ECF) ABC-transporter complex.</text>
</comment>
<dbReference type="HOGENOM" id="CLU_086673_0_1_0"/>
<protein>
    <recommendedName>
        <fullName evidence="8">Riboflavin transporter</fullName>
    </recommendedName>
</protein>
<feature type="transmembrane region" description="Helical" evidence="9">
    <location>
        <begin position="75"/>
        <end position="94"/>
    </location>
</feature>
<dbReference type="RefSeq" id="WP_011993620.1">
    <property type="nucleotide sequence ID" value="NC_009718.1"/>
</dbReference>
<evidence type="ECO:0000256" key="7">
    <source>
        <dbReference type="ARBA" id="ARBA00023136"/>
    </source>
</evidence>
<evidence type="ECO:0000256" key="6">
    <source>
        <dbReference type="ARBA" id="ARBA00022989"/>
    </source>
</evidence>
<dbReference type="EMBL" id="CP000771">
    <property type="protein sequence ID" value="ABS60300.1"/>
    <property type="molecule type" value="Genomic_DNA"/>
</dbReference>
<dbReference type="OrthoDB" id="9809216at2"/>
<accession>A7HK67</accession>
<evidence type="ECO:0000256" key="2">
    <source>
        <dbReference type="ARBA" id="ARBA00005540"/>
    </source>
</evidence>
<dbReference type="Pfam" id="PF12822">
    <property type="entry name" value="ECF_trnsprt"/>
    <property type="match status" value="1"/>
</dbReference>
<evidence type="ECO:0000256" key="1">
    <source>
        <dbReference type="ARBA" id="ARBA00004651"/>
    </source>
</evidence>
<proteinExistence type="inferred from homology"/>
<evidence type="ECO:0000256" key="8">
    <source>
        <dbReference type="PIRNR" id="PIRNR037778"/>
    </source>
</evidence>
<dbReference type="KEGG" id="fno:Fnod_0435"/>
<keyword evidence="4 8" id="KW-1003">Cell membrane</keyword>
<evidence type="ECO:0000256" key="3">
    <source>
        <dbReference type="ARBA" id="ARBA00022448"/>
    </source>
</evidence>
<dbReference type="PIRSF" id="PIRSF037778">
    <property type="entry name" value="UCP037778_transp_RibU"/>
    <property type="match status" value="1"/>
</dbReference>
<organism evidence="10 11">
    <name type="scientific">Fervidobacterium nodosum (strain ATCC 35602 / DSM 5306 / Rt17-B1)</name>
    <dbReference type="NCBI Taxonomy" id="381764"/>
    <lineage>
        <taxon>Bacteria</taxon>
        <taxon>Thermotogati</taxon>
        <taxon>Thermotogota</taxon>
        <taxon>Thermotogae</taxon>
        <taxon>Thermotogales</taxon>
        <taxon>Fervidobacteriaceae</taxon>
        <taxon>Fervidobacterium</taxon>
    </lineage>
</organism>
<dbReference type="Gene3D" id="1.10.1760.20">
    <property type="match status" value="1"/>
</dbReference>
<evidence type="ECO:0000256" key="4">
    <source>
        <dbReference type="ARBA" id="ARBA00022475"/>
    </source>
</evidence>
<gene>
    <name evidence="10" type="ordered locus">Fnod_0435</name>
</gene>
<dbReference type="GO" id="GO:0032217">
    <property type="term" value="F:riboflavin transmembrane transporter activity"/>
    <property type="evidence" value="ECO:0007669"/>
    <property type="project" value="UniProtKB-UniRule"/>
</dbReference>
<keyword evidence="11" id="KW-1185">Reference proteome</keyword>
<dbReference type="PANTHER" id="PTHR38438">
    <property type="entry name" value="RIBOFLAVIN TRANSPORTER RIBU"/>
    <property type="match status" value="1"/>
</dbReference>
<keyword evidence="5 9" id="KW-0812">Transmembrane</keyword>
<name>A7HK67_FERNB</name>
<dbReference type="Proteomes" id="UP000002415">
    <property type="component" value="Chromosome"/>
</dbReference>
<keyword evidence="7 8" id="KW-0472">Membrane</keyword>
<feature type="transmembrane region" description="Helical" evidence="9">
    <location>
        <begin position="42"/>
        <end position="69"/>
    </location>
</feature>